<accession>A0AA39YMS8</accession>
<feature type="compositionally biased region" description="Basic residues" evidence="1">
    <location>
        <begin position="199"/>
        <end position="210"/>
    </location>
</feature>
<dbReference type="Proteomes" id="UP001174936">
    <property type="component" value="Unassembled WGS sequence"/>
</dbReference>
<feature type="compositionally biased region" description="Polar residues" evidence="1">
    <location>
        <begin position="185"/>
        <end position="196"/>
    </location>
</feature>
<feature type="region of interest" description="Disordered" evidence="1">
    <location>
        <begin position="65"/>
        <end position="91"/>
    </location>
</feature>
<sequence>MVSSSWSKSGGGPTASLLAPTRRGPLSRPSFPNPHSHAGIETPATKWALRWRPLLAKMDVERFRPLPQQGQGDLDHQTTVQPSPEAEETGRWRQSQRGVCVCVCAREEIGQPTTDFVHFFLFPELEQIRNSPWPPCLVHRSPTLPHLTHTRGIETRQTKWVGTDDRSWQRWMWCAVERFRPLPQQGQGDLNDQRSPNKFLKRRKGGAGCC</sequence>
<feature type="region of interest" description="Disordered" evidence="1">
    <location>
        <begin position="1"/>
        <end position="39"/>
    </location>
</feature>
<evidence type="ECO:0000256" key="1">
    <source>
        <dbReference type="SAM" id="MobiDB-lite"/>
    </source>
</evidence>
<evidence type="ECO:0000313" key="2">
    <source>
        <dbReference type="EMBL" id="KAK0655442.1"/>
    </source>
</evidence>
<protein>
    <submittedName>
        <fullName evidence="2">Uncharacterized protein</fullName>
    </submittedName>
</protein>
<organism evidence="2 3">
    <name type="scientific">Cercophora newfieldiana</name>
    <dbReference type="NCBI Taxonomy" id="92897"/>
    <lineage>
        <taxon>Eukaryota</taxon>
        <taxon>Fungi</taxon>
        <taxon>Dikarya</taxon>
        <taxon>Ascomycota</taxon>
        <taxon>Pezizomycotina</taxon>
        <taxon>Sordariomycetes</taxon>
        <taxon>Sordariomycetidae</taxon>
        <taxon>Sordariales</taxon>
        <taxon>Lasiosphaeriaceae</taxon>
        <taxon>Cercophora</taxon>
    </lineage>
</organism>
<proteinExistence type="predicted"/>
<comment type="caution">
    <text evidence="2">The sequence shown here is derived from an EMBL/GenBank/DDBJ whole genome shotgun (WGS) entry which is preliminary data.</text>
</comment>
<feature type="region of interest" description="Disordered" evidence="1">
    <location>
        <begin position="185"/>
        <end position="210"/>
    </location>
</feature>
<keyword evidence="3" id="KW-1185">Reference proteome</keyword>
<gene>
    <name evidence="2" type="ORF">B0T16DRAFT_11708</name>
</gene>
<evidence type="ECO:0000313" key="3">
    <source>
        <dbReference type="Proteomes" id="UP001174936"/>
    </source>
</evidence>
<reference evidence="2" key="1">
    <citation type="submission" date="2023-06" db="EMBL/GenBank/DDBJ databases">
        <title>Genome-scale phylogeny and comparative genomics of the fungal order Sordariales.</title>
        <authorList>
            <consortium name="Lawrence Berkeley National Laboratory"/>
            <person name="Hensen N."/>
            <person name="Bonometti L."/>
            <person name="Westerberg I."/>
            <person name="Brannstrom I.O."/>
            <person name="Guillou S."/>
            <person name="Cros-Aarteil S."/>
            <person name="Calhoun S."/>
            <person name="Haridas S."/>
            <person name="Kuo A."/>
            <person name="Mondo S."/>
            <person name="Pangilinan J."/>
            <person name="Riley R."/>
            <person name="Labutti K."/>
            <person name="Andreopoulos B."/>
            <person name="Lipzen A."/>
            <person name="Chen C."/>
            <person name="Yanf M."/>
            <person name="Daum C."/>
            <person name="Ng V."/>
            <person name="Clum A."/>
            <person name="Steindorff A."/>
            <person name="Ohm R."/>
            <person name="Martin F."/>
            <person name="Silar P."/>
            <person name="Natvig D."/>
            <person name="Lalanne C."/>
            <person name="Gautier V."/>
            <person name="Ament-Velasquez S.L."/>
            <person name="Kruys A."/>
            <person name="Hutchinson M.I."/>
            <person name="Powell A.J."/>
            <person name="Barry K."/>
            <person name="Miller A.N."/>
            <person name="Grigoriev I.V."/>
            <person name="Debuchy R."/>
            <person name="Gladieux P."/>
            <person name="Thoren M.H."/>
            <person name="Johannesson H."/>
        </authorList>
    </citation>
    <scope>NUCLEOTIDE SEQUENCE</scope>
    <source>
        <strain evidence="2">SMH2532-1</strain>
    </source>
</reference>
<name>A0AA39YMS8_9PEZI</name>
<dbReference type="EMBL" id="JAULSV010000001">
    <property type="protein sequence ID" value="KAK0655442.1"/>
    <property type="molecule type" value="Genomic_DNA"/>
</dbReference>
<dbReference type="AlphaFoldDB" id="A0AA39YMS8"/>